<keyword evidence="3" id="KW-1185">Reference proteome</keyword>
<dbReference type="KEGG" id="nio:NITINOP_2222"/>
<evidence type="ECO:0000256" key="1">
    <source>
        <dbReference type="SAM" id="MobiDB-lite"/>
    </source>
</evidence>
<gene>
    <name evidence="2" type="ORF">NITINOP_2222</name>
</gene>
<name>A0A0S4KVJ8_9BACT</name>
<feature type="compositionally biased region" description="Basic and acidic residues" evidence="1">
    <location>
        <begin position="13"/>
        <end position="23"/>
    </location>
</feature>
<reference evidence="3" key="1">
    <citation type="submission" date="2015-09" db="EMBL/GenBank/DDBJ databases">
        <authorList>
            <person name="Daims H."/>
        </authorList>
    </citation>
    <scope>NUCLEOTIDE SEQUENCE [LARGE SCALE GENOMIC DNA]</scope>
</reference>
<dbReference type="AlphaFoldDB" id="A0A0S4KVJ8"/>
<evidence type="ECO:0000313" key="3">
    <source>
        <dbReference type="Proteomes" id="UP000066284"/>
    </source>
</evidence>
<protein>
    <submittedName>
        <fullName evidence="2">Uncharacterized protein</fullName>
    </submittedName>
</protein>
<sequence length="23" mass="2513">MLVEGKTSAGHLLLREEKEGSVE</sequence>
<dbReference type="Proteomes" id="UP000066284">
    <property type="component" value="Chromosome 1"/>
</dbReference>
<evidence type="ECO:0000313" key="2">
    <source>
        <dbReference type="EMBL" id="CUQ67194.1"/>
    </source>
</evidence>
<proteinExistence type="predicted"/>
<accession>A0A0S4KVJ8</accession>
<dbReference type="EMBL" id="LN885086">
    <property type="protein sequence ID" value="CUQ67194.1"/>
    <property type="molecule type" value="Genomic_DNA"/>
</dbReference>
<organism evidence="2 3">
    <name type="scientific">Candidatus Nitrospira inopinata</name>
    <dbReference type="NCBI Taxonomy" id="1715989"/>
    <lineage>
        <taxon>Bacteria</taxon>
        <taxon>Pseudomonadati</taxon>
        <taxon>Nitrospirota</taxon>
        <taxon>Nitrospiria</taxon>
        <taxon>Nitrospirales</taxon>
        <taxon>Nitrospiraceae</taxon>
        <taxon>Nitrospira</taxon>
    </lineage>
</organism>
<feature type="region of interest" description="Disordered" evidence="1">
    <location>
        <begin position="1"/>
        <end position="23"/>
    </location>
</feature>